<dbReference type="Pfam" id="PF13581">
    <property type="entry name" value="HATPase_c_2"/>
    <property type="match status" value="1"/>
</dbReference>
<dbReference type="EMBL" id="JAAXLA010000006">
    <property type="protein sequence ID" value="NMH96785.1"/>
    <property type="molecule type" value="Genomic_DNA"/>
</dbReference>
<reference evidence="3 4" key="1">
    <citation type="submission" date="2020-04" db="EMBL/GenBank/DDBJ databases">
        <authorList>
            <person name="Klaysubun C."/>
            <person name="Duangmal K."/>
            <person name="Lipun K."/>
        </authorList>
    </citation>
    <scope>NUCLEOTIDE SEQUENCE [LARGE SCALE GENOMIC DNA]</scope>
    <source>
        <strain evidence="3 4">K10HN5</strain>
    </source>
</reference>
<proteinExistence type="predicted"/>
<evidence type="ECO:0000313" key="4">
    <source>
        <dbReference type="Proteomes" id="UP000820669"/>
    </source>
</evidence>
<keyword evidence="1" id="KW-0723">Serine/threonine-protein kinase</keyword>
<gene>
    <name evidence="3" type="ORF">HF526_05560</name>
</gene>
<keyword evidence="1" id="KW-0808">Transferase</keyword>
<dbReference type="InterPro" id="IPR003594">
    <property type="entry name" value="HATPase_dom"/>
</dbReference>
<comment type="caution">
    <text evidence="3">The sequence shown here is derived from an EMBL/GenBank/DDBJ whole genome shotgun (WGS) entry which is preliminary data.</text>
</comment>
<dbReference type="CDD" id="cd16936">
    <property type="entry name" value="HATPase_RsbW-like"/>
    <property type="match status" value="1"/>
</dbReference>
<dbReference type="RefSeq" id="WP_169380158.1">
    <property type="nucleotide sequence ID" value="NZ_JAAXLA010000006.1"/>
</dbReference>
<keyword evidence="3" id="KW-0547">Nucleotide-binding</keyword>
<protein>
    <submittedName>
        <fullName evidence="3">ATP-binding protein</fullName>
    </submittedName>
</protein>
<dbReference type="PANTHER" id="PTHR35526">
    <property type="entry name" value="ANTI-SIGMA-F FACTOR RSBW-RELATED"/>
    <property type="match status" value="1"/>
</dbReference>
<keyword evidence="4" id="KW-1185">Reference proteome</keyword>
<sequence>MSDAVEYAGFARRIWSADPYNLAAIRFEVHRWLQALPMTEDVVGDVVLAVNEAATNSIEHAYRPLTEQSTVELMFWVDDDVVHIAISDHGRWRPRPAHPGGRGNGITLMLRLVESVVIDHDAGGTRVLLRHPLTDEPALATG</sequence>
<dbReference type="GO" id="GO:0005524">
    <property type="term" value="F:ATP binding"/>
    <property type="evidence" value="ECO:0007669"/>
    <property type="project" value="UniProtKB-KW"/>
</dbReference>
<name>A0ABX1S5F4_9PSEU</name>
<evidence type="ECO:0000256" key="1">
    <source>
        <dbReference type="ARBA" id="ARBA00022527"/>
    </source>
</evidence>
<dbReference type="Gene3D" id="3.30.565.10">
    <property type="entry name" value="Histidine kinase-like ATPase, C-terminal domain"/>
    <property type="match status" value="1"/>
</dbReference>
<evidence type="ECO:0000259" key="2">
    <source>
        <dbReference type="Pfam" id="PF13581"/>
    </source>
</evidence>
<organism evidence="3 4">
    <name type="scientific">Pseudonocardia acidicola</name>
    <dbReference type="NCBI Taxonomy" id="2724939"/>
    <lineage>
        <taxon>Bacteria</taxon>
        <taxon>Bacillati</taxon>
        <taxon>Actinomycetota</taxon>
        <taxon>Actinomycetes</taxon>
        <taxon>Pseudonocardiales</taxon>
        <taxon>Pseudonocardiaceae</taxon>
        <taxon>Pseudonocardia</taxon>
    </lineage>
</organism>
<evidence type="ECO:0000313" key="3">
    <source>
        <dbReference type="EMBL" id="NMH96785.1"/>
    </source>
</evidence>
<dbReference type="Proteomes" id="UP000820669">
    <property type="component" value="Unassembled WGS sequence"/>
</dbReference>
<dbReference type="InterPro" id="IPR036890">
    <property type="entry name" value="HATPase_C_sf"/>
</dbReference>
<dbReference type="PANTHER" id="PTHR35526:SF3">
    <property type="entry name" value="ANTI-SIGMA-F FACTOR RSBW"/>
    <property type="match status" value="1"/>
</dbReference>
<dbReference type="InterPro" id="IPR050267">
    <property type="entry name" value="Anti-sigma-factor_SerPK"/>
</dbReference>
<feature type="domain" description="Histidine kinase/HSP90-like ATPase" evidence="2">
    <location>
        <begin position="16"/>
        <end position="130"/>
    </location>
</feature>
<keyword evidence="1" id="KW-0418">Kinase</keyword>
<dbReference type="SUPFAM" id="SSF55874">
    <property type="entry name" value="ATPase domain of HSP90 chaperone/DNA topoisomerase II/histidine kinase"/>
    <property type="match status" value="1"/>
</dbReference>
<keyword evidence="3" id="KW-0067">ATP-binding</keyword>
<accession>A0ABX1S5F4</accession>